<evidence type="ECO:0000313" key="3">
    <source>
        <dbReference type="EMBL" id="GIE51157.1"/>
    </source>
</evidence>
<protein>
    <submittedName>
        <fullName evidence="3">Glycosyl transferase</fullName>
    </submittedName>
</protein>
<dbReference type="Proteomes" id="UP000647172">
    <property type="component" value="Unassembled WGS sequence"/>
</dbReference>
<dbReference type="AlphaFoldDB" id="A0A919MNN4"/>
<gene>
    <name evidence="3" type="ORF">Ani05nite_46910</name>
</gene>
<name>A0A919MNN4_9ACTN</name>
<feature type="transmembrane region" description="Helical" evidence="1">
    <location>
        <begin position="404"/>
        <end position="424"/>
    </location>
</feature>
<feature type="transmembrane region" description="Helical" evidence="1">
    <location>
        <begin position="62"/>
        <end position="79"/>
    </location>
</feature>
<feature type="transmembrane region" description="Helical" evidence="1">
    <location>
        <begin position="204"/>
        <end position="234"/>
    </location>
</feature>
<sequence>MVSVVAAAPAESAEPPVASPTGRGGASWRPHLLVAGLALALAGWVTNGLWQDPAGHVIAKNAGDQAFFEWLLGYGVYLLGHGADPFFTDLMNAPVGVNLAANTSITVFIVLFAPLTLLAGPQISFATILTLNLAAAAFTWYLFLHRHLVRPPAAAALGGLFCGFAPGFISHANGHLNWTAGWVAPLVLWWVLKLPEPRRWLRHGIILGVLVAVGFSIAAEGLFFTALATAVFLVTRSVLPGCRAAARAALPTVLAGLGVTAVVAGALLAYPLYMHFAGPQTFSGTGFNQAHYAEDIGAYLEYPTRSLAGWLGLGSDLAPNPTEETSYFGLPLMALTVVCIATLRRHARPGRFETLMALYAVGAVFLLLSLGPQLKVFKDTTGIKLPYAALMHLPLFDSALPGRFALVVACVIGILLALTADRLLTEPMPSVGEHTLWAAAFAVALVPLFPLPVLTGVRAPEPAFIADGIWKQYVSDGGVLTALPFATTDTADGQRWQAYTMARGGRQFRIPDGYFLGPGGPEGVGQIGATPRQTDWKFLRAALYGEVVPIGDYDREQTRADLAYWNVQAVFLPPQVTGSQGPVFRAALEITATDLFGEPEHVGGVLLWRIRPGIDPVARGN</sequence>
<evidence type="ECO:0000313" key="4">
    <source>
        <dbReference type="Proteomes" id="UP000647172"/>
    </source>
</evidence>
<feature type="transmembrane region" description="Helical" evidence="1">
    <location>
        <begin position="176"/>
        <end position="192"/>
    </location>
</feature>
<proteinExistence type="predicted"/>
<dbReference type="InterPro" id="IPR046278">
    <property type="entry name" value="DUF6311"/>
</dbReference>
<feature type="transmembrane region" description="Helical" evidence="1">
    <location>
        <begin position="355"/>
        <end position="374"/>
    </location>
</feature>
<feature type="transmembrane region" description="Helical" evidence="1">
    <location>
        <begin position="325"/>
        <end position="343"/>
    </location>
</feature>
<dbReference type="Pfam" id="PF19830">
    <property type="entry name" value="DUF6311"/>
    <property type="match status" value="1"/>
</dbReference>
<accession>A0A919MNN4</accession>
<comment type="caution">
    <text evidence="3">The sequence shown here is derived from an EMBL/GenBank/DDBJ whole genome shotgun (WGS) entry which is preliminary data.</text>
</comment>
<evidence type="ECO:0000259" key="2">
    <source>
        <dbReference type="Pfam" id="PF19830"/>
    </source>
</evidence>
<keyword evidence="1" id="KW-1133">Transmembrane helix</keyword>
<evidence type="ECO:0000256" key="1">
    <source>
        <dbReference type="SAM" id="Phobius"/>
    </source>
</evidence>
<feature type="transmembrane region" description="Helical" evidence="1">
    <location>
        <begin position="149"/>
        <end position="169"/>
    </location>
</feature>
<organism evidence="3 4">
    <name type="scientific">Actinoplanes nipponensis</name>
    <dbReference type="NCBI Taxonomy" id="135950"/>
    <lineage>
        <taxon>Bacteria</taxon>
        <taxon>Bacillati</taxon>
        <taxon>Actinomycetota</taxon>
        <taxon>Actinomycetes</taxon>
        <taxon>Micromonosporales</taxon>
        <taxon>Micromonosporaceae</taxon>
        <taxon>Actinoplanes</taxon>
    </lineage>
</organism>
<keyword evidence="1" id="KW-0472">Membrane</keyword>
<keyword evidence="1" id="KW-0812">Transmembrane</keyword>
<keyword evidence="4" id="KW-1185">Reference proteome</keyword>
<reference evidence="3" key="1">
    <citation type="submission" date="2021-01" db="EMBL/GenBank/DDBJ databases">
        <title>Whole genome shotgun sequence of Actinoplanes nipponensis NBRC 14063.</title>
        <authorList>
            <person name="Komaki H."/>
            <person name="Tamura T."/>
        </authorList>
    </citation>
    <scope>NUCLEOTIDE SEQUENCE</scope>
    <source>
        <strain evidence="3">NBRC 14063</strain>
    </source>
</reference>
<feature type="transmembrane region" description="Helical" evidence="1">
    <location>
        <begin position="436"/>
        <end position="454"/>
    </location>
</feature>
<keyword evidence="3" id="KW-0808">Transferase</keyword>
<dbReference type="GO" id="GO:0016740">
    <property type="term" value="F:transferase activity"/>
    <property type="evidence" value="ECO:0007669"/>
    <property type="project" value="UniProtKB-KW"/>
</dbReference>
<feature type="transmembrane region" description="Helical" evidence="1">
    <location>
        <begin position="99"/>
        <end position="118"/>
    </location>
</feature>
<feature type="transmembrane region" description="Helical" evidence="1">
    <location>
        <begin position="28"/>
        <end position="50"/>
    </location>
</feature>
<feature type="domain" description="DUF6311" evidence="2">
    <location>
        <begin position="71"/>
        <end position="426"/>
    </location>
</feature>
<dbReference type="EMBL" id="BOMQ01000054">
    <property type="protein sequence ID" value="GIE51157.1"/>
    <property type="molecule type" value="Genomic_DNA"/>
</dbReference>
<feature type="transmembrane region" description="Helical" evidence="1">
    <location>
        <begin position="246"/>
        <end position="273"/>
    </location>
</feature>
<feature type="transmembrane region" description="Helical" evidence="1">
    <location>
        <begin position="125"/>
        <end position="143"/>
    </location>
</feature>